<name>A0A1A9VMG5_GLOAU</name>
<keyword evidence="2" id="KW-1185">Reference proteome</keyword>
<dbReference type="EnsemblMetazoa" id="GAUT041637-RA">
    <property type="protein sequence ID" value="GAUT041637-PA"/>
    <property type="gene ID" value="GAUT041637"/>
</dbReference>
<dbReference type="Proteomes" id="UP000078200">
    <property type="component" value="Unassembled WGS sequence"/>
</dbReference>
<accession>A0A1A9VMG5</accession>
<dbReference type="VEuPathDB" id="VectorBase:GAUT041637"/>
<sequence>MHFPCLQVQEGILMPGKSTKQQENMMPSNSSLKWYKDKGYKTGTSGHNLGSTAKTSFVALPVNTVLRVLQALTLRPLFVAWTLRSISFAPRFEAFLNIPTQIKGSGIVRSCIAINSMSSPNWMRRTFSNNHLTIASSFLQSIDIKPAL</sequence>
<organism evidence="1 2">
    <name type="scientific">Glossina austeni</name>
    <name type="common">Savannah tsetse fly</name>
    <dbReference type="NCBI Taxonomy" id="7395"/>
    <lineage>
        <taxon>Eukaryota</taxon>
        <taxon>Metazoa</taxon>
        <taxon>Ecdysozoa</taxon>
        <taxon>Arthropoda</taxon>
        <taxon>Hexapoda</taxon>
        <taxon>Insecta</taxon>
        <taxon>Pterygota</taxon>
        <taxon>Neoptera</taxon>
        <taxon>Endopterygota</taxon>
        <taxon>Diptera</taxon>
        <taxon>Brachycera</taxon>
        <taxon>Muscomorpha</taxon>
        <taxon>Hippoboscoidea</taxon>
        <taxon>Glossinidae</taxon>
        <taxon>Glossina</taxon>
    </lineage>
</organism>
<protein>
    <submittedName>
        <fullName evidence="1">Uncharacterized protein</fullName>
    </submittedName>
</protein>
<reference evidence="1" key="1">
    <citation type="submission" date="2020-05" db="UniProtKB">
        <authorList>
            <consortium name="EnsemblMetazoa"/>
        </authorList>
    </citation>
    <scope>IDENTIFICATION</scope>
    <source>
        <strain evidence="1">TTRI</strain>
    </source>
</reference>
<evidence type="ECO:0000313" key="1">
    <source>
        <dbReference type="EnsemblMetazoa" id="GAUT041637-PA"/>
    </source>
</evidence>
<proteinExistence type="predicted"/>
<evidence type="ECO:0000313" key="2">
    <source>
        <dbReference type="Proteomes" id="UP000078200"/>
    </source>
</evidence>
<dbReference type="AlphaFoldDB" id="A0A1A9VMG5"/>